<name>M5ETN3_9HYPH</name>
<sequence>MQARASPARNQTNRRRKSSSRKSPILSSVTVTTGSDACGGTTGAATRAVVGAPVGACAVAGAPCCAIALRRALAIRSSALISESAADGEEGPEAAGMMQPYYSLRVPCLQKHR</sequence>
<dbReference type="EMBL" id="CAUM01000122">
    <property type="protein sequence ID" value="CCV07355.1"/>
    <property type="molecule type" value="Genomic_DNA"/>
</dbReference>
<dbReference type="Proteomes" id="UP000012062">
    <property type="component" value="Unassembled WGS sequence"/>
</dbReference>
<proteinExistence type="predicted"/>
<dbReference type="AlphaFoldDB" id="M5ETN3"/>
<comment type="caution">
    <text evidence="2">The sequence shown here is derived from an EMBL/GenBank/DDBJ whole genome shotgun (WGS) entry which is preliminary data.</text>
</comment>
<protein>
    <submittedName>
        <fullName evidence="2">Uncharacterized protein</fullName>
    </submittedName>
</protein>
<dbReference type="STRING" id="1297569.MESS2_540002"/>
<organism evidence="2 3">
    <name type="scientific">Mesorhizobium metallidurans STM 2683</name>
    <dbReference type="NCBI Taxonomy" id="1297569"/>
    <lineage>
        <taxon>Bacteria</taxon>
        <taxon>Pseudomonadati</taxon>
        <taxon>Pseudomonadota</taxon>
        <taxon>Alphaproteobacteria</taxon>
        <taxon>Hyphomicrobiales</taxon>
        <taxon>Phyllobacteriaceae</taxon>
        <taxon>Mesorhizobium</taxon>
    </lineage>
</organism>
<keyword evidence="3" id="KW-1185">Reference proteome</keyword>
<gene>
    <name evidence="2" type="ORF">MESS2_540002</name>
</gene>
<accession>M5ETN3</accession>
<evidence type="ECO:0000313" key="2">
    <source>
        <dbReference type="EMBL" id="CCV07355.1"/>
    </source>
</evidence>
<feature type="region of interest" description="Disordered" evidence="1">
    <location>
        <begin position="1"/>
        <end position="39"/>
    </location>
</feature>
<evidence type="ECO:0000313" key="3">
    <source>
        <dbReference type="Proteomes" id="UP000012062"/>
    </source>
</evidence>
<reference evidence="2 3" key="1">
    <citation type="submission" date="2013-02" db="EMBL/GenBank/DDBJ databases">
        <authorList>
            <person name="Genoscope - CEA"/>
        </authorList>
    </citation>
    <scope>NUCLEOTIDE SEQUENCE [LARGE SCALE GENOMIC DNA]</scope>
    <source>
        <strain evidence="2 3">STM 2683</strain>
    </source>
</reference>
<evidence type="ECO:0000256" key="1">
    <source>
        <dbReference type="SAM" id="MobiDB-lite"/>
    </source>
</evidence>